<evidence type="ECO:0000313" key="1">
    <source>
        <dbReference type="EMBL" id="TRX04985.1"/>
    </source>
</evidence>
<dbReference type="InterPro" id="IPR036291">
    <property type="entry name" value="NAD(P)-bd_dom_sf"/>
</dbReference>
<reference evidence="1 2" key="1">
    <citation type="submission" date="2019-07" db="EMBL/GenBank/DDBJ databases">
        <title>Novel species of Flavobacterium.</title>
        <authorList>
            <person name="Liu Q."/>
            <person name="Xin Y.-H."/>
        </authorList>
    </citation>
    <scope>NUCLEOTIDE SEQUENCE [LARGE SCALE GENOMIC DNA]</scope>
    <source>
        <strain evidence="1 2">GSR22</strain>
    </source>
</reference>
<organism evidence="1 2">
    <name type="scientific">Flavobacterium gawalongense</name>
    <dbReference type="NCBI Taxonomy" id="2594432"/>
    <lineage>
        <taxon>Bacteria</taxon>
        <taxon>Pseudomonadati</taxon>
        <taxon>Bacteroidota</taxon>
        <taxon>Flavobacteriia</taxon>
        <taxon>Flavobacteriales</taxon>
        <taxon>Flavobacteriaceae</taxon>
        <taxon>Flavobacterium</taxon>
    </lineage>
</organism>
<dbReference type="OrthoDB" id="9771072at2"/>
<name>A0A553B9Q7_9FLAO</name>
<dbReference type="SUPFAM" id="SSF51735">
    <property type="entry name" value="NAD(P)-binding Rossmann-fold domains"/>
    <property type="match status" value="1"/>
</dbReference>
<dbReference type="EMBL" id="VJZL01000059">
    <property type="protein sequence ID" value="TRX04985.1"/>
    <property type="molecule type" value="Genomic_DNA"/>
</dbReference>
<dbReference type="Gene3D" id="3.40.50.720">
    <property type="entry name" value="NAD(P)-binding Rossmann-like Domain"/>
    <property type="match status" value="1"/>
</dbReference>
<accession>A0A553B9Q7</accession>
<protein>
    <submittedName>
        <fullName evidence="1">Uncharacterized protein</fullName>
    </submittedName>
</protein>
<dbReference type="RefSeq" id="WP_144065094.1">
    <property type="nucleotide sequence ID" value="NZ_VJZL01000059.1"/>
</dbReference>
<gene>
    <name evidence="1" type="ORF">FNW11_16900</name>
</gene>
<dbReference type="AlphaFoldDB" id="A0A553B9Q7"/>
<evidence type="ECO:0000313" key="2">
    <source>
        <dbReference type="Proteomes" id="UP000318669"/>
    </source>
</evidence>
<comment type="caution">
    <text evidence="1">The sequence shown here is derived from an EMBL/GenBank/DDBJ whole genome shotgun (WGS) entry which is preliminary data.</text>
</comment>
<dbReference type="Proteomes" id="UP000318669">
    <property type="component" value="Unassembled WGS sequence"/>
</dbReference>
<proteinExistence type="predicted"/>
<sequence length="75" mass="8060">MDRREFIIKGSLLGPLPLAASTSVFGNFISFNDTINIGIIGTGDRGDGLIPILNQIDGINVTACCDVLPFRRLII</sequence>